<dbReference type="EMBL" id="JASSZA010000007">
    <property type="protein sequence ID" value="KAK2107408.1"/>
    <property type="molecule type" value="Genomic_DNA"/>
</dbReference>
<feature type="compositionally biased region" description="Gly residues" evidence="1">
    <location>
        <begin position="107"/>
        <end position="117"/>
    </location>
</feature>
<gene>
    <name evidence="2" type="ORF">P7K49_016922</name>
</gene>
<dbReference type="Proteomes" id="UP001266305">
    <property type="component" value="Unassembled WGS sequence"/>
</dbReference>
<organism evidence="2 3">
    <name type="scientific">Saguinus oedipus</name>
    <name type="common">Cotton-top tamarin</name>
    <name type="synonym">Oedipomidas oedipus</name>
    <dbReference type="NCBI Taxonomy" id="9490"/>
    <lineage>
        <taxon>Eukaryota</taxon>
        <taxon>Metazoa</taxon>
        <taxon>Chordata</taxon>
        <taxon>Craniata</taxon>
        <taxon>Vertebrata</taxon>
        <taxon>Euteleostomi</taxon>
        <taxon>Mammalia</taxon>
        <taxon>Eutheria</taxon>
        <taxon>Euarchontoglires</taxon>
        <taxon>Primates</taxon>
        <taxon>Haplorrhini</taxon>
        <taxon>Platyrrhini</taxon>
        <taxon>Cebidae</taxon>
        <taxon>Callitrichinae</taxon>
        <taxon>Saguinus</taxon>
    </lineage>
</organism>
<feature type="region of interest" description="Disordered" evidence="1">
    <location>
        <begin position="1"/>
        <end position="152"/>
    </location>
</feature>
<sequence length="152" mass="16130">MPCAGGPRPLLRERRVYGSATPGGADKARRDRPARPFGCRGLTSTMRAHCDEHDQRLHETGRAEENRVAVLQQEAKAQDVEQPAAAGAQHTPRLGRTLRELTAAGAARGGEAAGERGGLNQRPPRPRRRGCPGIRGAVGRGGASRGLRGCCV</sequence>
<name>A0ABQ9VFI9_SAGOE</name>
<protein>
    <submittedName>
        <fullName evidence="2">Uncharacterized protein</fullName>
    </submittedName>
</protein>
<proteinExistence type="predicted"/>
<accession>A0ABQ9VFI9</accession>
<evidence type="ECO:0000313" key="2">
    <source>
        <dbReference type="EMBL" id="KAK2107408.1"/>
    </source>
</evidence>
<feature type="compositionally biased region" description="Basic and acidic residues" evidence="1">
    <location>
        <begin position="48"/>
        <end position="67"/>
    </location>
</feature>
<keyword evidence="3" id="KW-1185">Reference proteome</keyword>
<evidence type="ECO:0000256" key="1">
    <source>
        <dbReference type="SAM" id="MobiDB-lite"/>
    </source>
</evidence>
<reference evidence="2 3" key="1">
    <citation type="submission" date="2023-05" db="EMBL/GenBank/DDBJ databases">
        <title>B98-5 Cell Line De Novo Hybrid Assembly: An Optical Mapping Approach.</title>
        <authorList>
            <person name="Kananen K."/>
            <person name="Auerbach J.A."/>
            <person name="Kautto E."/>
            <person name="Blachly J.S."/>
        </authorList>
    </citation>
    <scope>NUCLEOTIDE SEQUENCE [LARGE SCALE GENOMIC DNA]</scope>
    <source>
        <strain evidence="2">B95-8</strain>
        <tissue evidence="2">Cell line</tissue>
    </source>
</reference>
<comment type="caution">
    <text evidence="2">The sequence shown here is derived from an EMBL/GenBank/DDBJ whole genome shotgun (WGS) entry which is preliminary data.</text>
</comment>
<evidence type="ECO:0000313" key="3">
    <source>
        <dbReference type="Proteomes" id="UP001266305"/>
    </source>
</evidence>